<evidence type="ECO:0000256" key="2">
    <source>
        <dbReference type="ARBA" id="ARBA00012438"/>
    </source>
</evidence>
<evidence type="ECO:0000256" key="5">
    <source>
        <dbReference type="ARBA" id="ARBA00022777"/>
    </source>
</evidence>
<gene>
    <name evidence="11" type="ORF">F4V43_13375</name>
</gene>
<dbReference type="Gene3D" id="3.30.565.10">
    <property type="entry name" value="Histidine kinase-like ATPase, C-terminal domain"/>
    <property type="match status" value="1"/>
</dbReference>
<evidence type="ECO:0000256" key="6">
    <source>
        <dbReference type="ARBA" id="ARBA00022840"/>
    </source>
</evidence>
<reference evidence="11 12" key="1">
    <citation type="submission" date="2019-09" db="EMBL/GenBank/DDBJ databases">
        <title>Bacillus ochoae sp. nov., Paenibacillus whitsoniae sp. nov., Paenibacillus spiritus sp. nov. Isolated from the Mars Exploration Rover during spacecraft assembly.</title>
        <authorList>
            <person name="Seuylemezian A."/>
            <person name="Vaishampayan P."/>
        </authorList>
    </citation>
    <scope>NUCLEOTIDE SEQUENCE [LARGE SCALE GENOMIC DNA]</scope>
    <source>
        <strain evidence="11 12">MER_111</strain>
    </source>
</reference>
<comment type="catalytic activity">
    <reaction evidence="1">
        <text>ATP + protein L-histidine = ADP + protein N-phospho-L-histidine.</text>
        <dbReference type="EC" id="2.7.13.3"/>
    </reaction>
</comment>
<keyword evidence="9" id="KW-0472">Membrane</keyword>
<dbReference type="InterPro" id="IPR003594">
    <property type="entry name" value="HATPase_dom"/>
</dbReference>
<keyword evidence="7" id="KW-0902">Two-component regulatory system</keyword>
<dbReference type="SUPFAM" id="SSF55781">
    <property type="entry name" value="GAF domain-like"/>
    <property type="match status" value="1"/>
</dbReference>
<feature type="transmembrane region" description="Helical" evidence="9">
    <location>
        <begin position="110"/>
        <end position="133"/>
    </location>
</feature>
<evidence type="ECO:0000256" key="8">
    <source>
        <dbReference type="SAM" id="MobiDB-lite"/>
    </source>
</evidence>
<evidence type="ECO:0000313" key="12">
    <source>
        <dbReference type="Proteomes" id="UP000367750"/>
    </source>
</evidence>
<evidence type="ECO:0000256" key="9">
    <source>
        <dbReference type="SAM" id="Phobius"/>
    </source>
</evidence>
<dbReference type="GO" id="GO:0005524">
    <property type="term" value="F:ATP binding"/>
    <property type="evidence" value="ECO:0007669"/>
    <property type="project" value="UniProtKB-KW"/>
</dbReference>
<keyword evidence="3" id="KW-0808">Transferase</keyword>
<keyword evidence="6" id="KW-0067">ATP-binding</keyword>
<dbReference type="SMART" id="SM00387">
    <property type="entry name" value="HATPase_c"/>
    <property type="match status" value="1"/>
</dbReference>
<dbReference type="AlphaFoldDB" id="A0A5J5G5R6"/>
<sequence>MCGAAPHAFPRGAGAERPSAGLSGSGSRMSRSVWKGLIPAHSILLMLTVVLFKDGSPQGYGDDLLFITLLIGLGTFVYLNTSKMPAAGWFIVCMYMAAWILLLLNGPSRGYYAVGRVLMSLAPNALFMFFVHFTELPRKAPYRKWNRLLLGSALATAAALLSFRAELAYMLFLHLLVMAASCIRLSVYYRARQRRVLNWERTVLNVSIWGALLPFITAYTFLRHFLTDSVKFNTIYALILVPAAAGCILMKRSRPLRTHLNYMYLLKLTAFVLTGAALLVLFSSCLLGITLFQTLLLLYAGTILFYSCLLYQRRLATRHLNMVNQAREKMEKERQDILQKVTYDQYLSTLSNLIRQLIDRTIALDGTLIIWKEDGRSYVLEQSGVFEPFSLRKYDTRQLQESIGYFAYGTQSYYSFPLKYRNEVHGWLIAGHKRGGDKFTPDEVNTILVMADTICEILKTTEILHRGRQRRILVPTIRQEDYVNVTMKQKEEDIRKSIALYLHDDVLQPILALRNMTEVLHTRQSDVRELMLDTLGELNASIRDRMFDIYPTTLADLGLVESLGILCGKMKREAVHRPGLQIRLDAEPGLDPGGELAYALFRMIKELLTNAVKHADASEIVVSLYATDRDLLIADVTDNGKGFDSEDCEDGMESGRGLHIGLLSIRQEVSVLRGEFSIRSGGDCGTHAQIKIPLKEADKDYAHYAV</sequence>
<dbReference type="CDD" id="cd16917">
    <property type="entry name" value="HATPase_UhpB-NarQ-NarX-like"/>
    <property type="match status" value="1"/>
</dbReference>
<feature type="transmembrane region" description="Helical" evidence="9">
    <location>
        <begin position="203"/>
        <end position="222"/>
    </location>
</feature>
<feature type="domain" description="Histidine kinase" evidence="10">
    <location>
        <begin position="501"/>
        <end position="696"/>
    </location>
</feature>
<dbReference type="InterPro" id="IPR005467">
    <property type="entry name" value="His_kinase_dom"/>
</dbReference>
<evidence type="ECO:0000256" key="4">
    <source>
        <dbReference type="ARBA" id="ARBA00022741"/>
    </source>
</evidence>
<keyword evidence="4" id="KW-0547">Nucleotide-binding</keyword>
<evidence type="ECO:0000313" key="11">
    <source>
        <dbReference type="EMBL" id="KAA9002404.1"/>
    </source>
</evidence>
<accession>A0A5J5G5R6</accession>
<proteinExistence type="predicted"/>
<organism evidence="11 12">
    <name type="scientific">Paenibacillus spiritus</name>
    <dbReference type="NCBI Taxonomy" id="2496557"/>
    <lineage>
        <taxon>Bacteria</taxon>
        <taxon>Bacillati</taxon>
        <taxon>Bacillota</taxon>
        <taxon>Bacilli</taxon>
        <taxon>Bacillales</taxon>
        <taxon>Paenibacillaceae</taxon>
        <taxon>Paenibacillus</taxon>
    </lineage>
</organism>
<feature type="transmembrane region" description="Helical" evidence="9">
    <location>
        <begin position="64"/>
        <end position="79"/>
    </location>
</feature>
<dbReference type="PANTHER" id="PTHR24421:SF10">
    <property type="entry name" value="NITRATE_NITRITE SENSOR PROTEIN NARQ"/>
    <property type="match status" value="1"/>
</dbReference>
<evidence type="ECO:0000256" key="1">
    <source>
        <dbReference type="ARBA" id="ARBA00000085"/>
    </source>
</evidence>
<evidence type="ECO:0000256" key="7">
    <source>
        <dbReference type="ARBA" id="ARBA00023012"/>
    </source>
</evidence>
<feature type="region of interest" description="Disordered" evidence="8">
    <location>
        <begin position="1"/>
        <end position="26"/>
    </location>
</feature>
<dbReference type="PROSITE" id="PS50109">
    <property type="entry name" value="HIS_KIN"/>
    <property type="match status" value="1"/>
</dbReference>
<feature type="transmembrane region" description="Helical" evidence="9">
    <location>
        <begin position="86"/>
        <end position="104"/>
    </location>
</feature>
<dbReference type="PANTHER" id="PTHR24421">
    <property type="entry name" value="NITRATE/NITRITE SENSOR PROTEIN NARX-RELATED"/>
    <property type="match status" value="1"/>
</dbReference>
<dbReference type="SUPFAM" id="SSF55874">
    <property type="entry name" value="ATPase domain of HSP90 chaperone/DNA topoisomerase II/histidine kinase"/>
    <property type="match status" value="1"/>
</dbReference>
<keyword evidence="12" id="KW-1185">Reference proteome</keyword>
<dbReference type="GO" id="GO:0004673">
    <property type="term" value="F:protein histidine kinase activity"/>
    <property type="evidence" value="ECO:0007669"/>
    <property type="project" value="UniProtKB-EC"/>
</dbReference>
<protein>
    <recommendedName>
        <fullName evidence="2">histidine kinase</fullName>
        <ecNumber evidence="2">2.7.13.3</ecNumber>
    </recommendedName>
</protein>
<name>A0A5J5G5R6_9BACL</name>
<dbReference type="EMBL" id="VYKK01000017">
    <property type="protein sequence ID" value="KAA9002404.1"/>
    <property type="molecule type" value="Genomic_DNA"/>
</dbReference>
<evidence type="ECO:0000259" key="10">
    <source>
        <dbReference type="PROSITE" id="PS50109"/>
    </source>
</evidence>
<feature type="transmembrane region" description="Helical" evidence="9">
    <location>
        <begin position="262"/>
        <end position="283"/>
    </location>
</feature>
<keyword evidence="9" id="KW-0812">Transmembrane</keyword>
<feature type="transmembrane region" description="Helical" evidence="9">
    <location>
        <begin position="33"/>
        <end position="52"/>
    </location>
</feature>
<dbReference type="EC" id="2.7.13.3" evidence="2"/>
<comment type="caution">
    <text evidence="11">The sequence shown here is derived from an EMBL/GenBank/DDBJ whole genome shotgun (WGS) entry which is preliminary data.</text>
</comment>
<keyword evidence="9" id="KW-1133">Transmembrane helix</keyword>
<feature type="transmembrane region" description="Helical" evidence="9">
    <location>
        <begin position="234"/>
        <end position="250"/>
    </location>
</feature>
<dbReference type="InterPro" id="IPR050482">
    <property type="entry name" value="Sensor_HK_TwoCompSys"/>
</dbReference>
<feature type="transmembrane region" description="Helical" evidence="9">
    <location>
        <begin position="169"/>
        <end position="191"/>
    </location>
</feature>
<dbReference type="GO" id="GO:0000160">
    <property type="term" value="P:phosphorelay signal transduction system"/>
    <property type="evidence" value="ECO:0007669"/>
    <property type="project" value="UniProtKB-KW"/>
</dbReference>
<dbReference type="OrthoDB" id="9781904at2"/>
<feature type="transmembrane region" description="Helical" evidence="9">
    <location>
        <begin position="289"/>
        <end position="311"/>
    </location>
</feature>
<dbReference type="Pfam" id="PF02518">
    <property type="entry name" value="HATPase_c"/>
    <property type="match status" value="1"/>
</dbReference>
<keyword evidence="5" id="KW-0418">Kinase</keyword>
<dbReference type="InterPro" id="IPR036890">
    <property type="entry name" value="HATPase_C_sf"/>
</dbReference>
<dbReference type="Proteomes" id="UP000367750">
    <property type="component" value="Unassembled WGS sequence"/>
</dbReference>
<evidence type="ECO:0000256" key="3">
    <source>
        <dbReference type="ARBA" id="ARBA00022679"/>
    </source>
</evidence>